<organism evidence="1 2">
    <name type="scientific">Bacillus thermozeamaize</name>
    <dbReference type="NCBI Taxonomy" id="230954"/>
    <lineage>
        <taxon>Bacteria</taxon>
        <taxon>Bacillati</taxon>
        <taxon>Bacillota</taxon>
        <taxon>Bacilli</taxon>
        <taxon>Bacillales</taxon>
        <taxon>Bacillaceae</taxon>
        <taxon>Bacillus</taxon>
    </lineage>
</organism>
<sequence length="82" mass="9586">MRSDRQERDYLEFTLSDQSGEIFAKRQTPTDEKMASPWNKRDTFSLQSQDKESLIERKKAGIGLFRWSATGCRACAFSLIYR</sequence>
<evidence type="ECO:0000313" key="2">
    <source>
        <dbReference type="Proteomes" id="UP000196475"/>
    </source>
</evidence>
<evidence type="ECO:0000313" key="1">
    <source>
        <dbReference type="EMBL" id="OUM86754.1"/>
    </source>
</evidence>
<dbReference type="Proteomes" id="UP000196475">
    <property type="component" value="Unassembled WGS sequence"/>
</dbReference>
<comment type="caution">
    <text evidence="1">The sequence shown here is derived from an EMBL/GenBank/DDBJ whole genome shotgun (WGS) entry which is preliminary data.</text>
</comment>
<dbReference type="EMBL" id="LZRT01000086">
    <property type="protein sequence ID" value="OUM86754.1"/>
    <property type="molecule type" value="Genomic_DNA"/>
</dbReference>
<accession>A0A1Y3PI19</accession>
<gene>
    <name evidence="1" type="ORF">BAA01_03950</name>
</gene>
<protein>
    <submittedName>
        <fullName evidence="1">Uncharacterized protein</fullName>
    </submittedName>
</protein>
<dbReference type="AlphaFoldDB" id="A0A1Y3PI19"/>
<proteinExistence type="predicted"/>
<reference evidence="2" key="1">
    <citation type="submission" date="2016-06" db="EMBL/GenBank/DDBJ databases">
        <authorList>
            <person name="Nascimento L."/>
            <person name="Pereira R.V."/>
            <person name="Martins L.F."/>
            <person name="Quaggio R.B."/>
            <person name="Silva A.M."/>
            <person name="Setubal J.C."/>
        </authorList>
    </citation>
    <scope>NUCLEOTIDE SEQUENCE [LARGE SCALE GENOMIC DNA]</scope>
</reference>
<name>A0A1Y3PI19_9BACI</name>